<comment type="similarity">
    <text evidence="2">Belongs to the NADH dehydrogenase family.</text>
</comment>
<reference evidence="7 8" key="1">
    <citation type="submission" date="2014-11" db="EMBL/GenBank/DDBJ databases">
        <title>Symbiosis island explosion on the genome of extra-slow-growing strains of soybean bradyrhizobia with massive insertion sequences.</title>
        <authorList>
            <person name="Iida T."/>
            <person name="Minamisawa K."/>
        </authorList>
    </citation>
    <scope>NUCLEOTIDE SEQUENCE [LARGE SCALE GENOMIC DNA]</scope>
    <source>
        <strain evidence="7 8">NK6</strain>
    </source>
</reference>
<evidence type="ECO:0000256" key="3">
    <source>
        <dbReference type="ARBA" id="ARBA00022630"/>
    </source>
</evidence>
<evidence type="ECO:0000256" key="1">
    <source>
        <dbReference type="ARBA" id="ARBA00001974"/>
    </source>
</evidence>
<dbReference type="Proteomes" id="UP000063308">
    <property type="component" value="Chromosome"/>
</dbReference>
<dbReference type="PANTHER" id="PTHR42913:SF3">
    <property type="entry name" value="64 KDA MITOCHONDRIAL NADH DEHYDROGENASE (EUROFUNG)"/>
    <property type="match status" value="1"/>
</dbReference>
<feature type="domain" description="FAD/NAD(P)-binding" evidence="6">
    <location>
        <begin position="3"/>
        <end position="312"/>
    </location>
</feature>
<evidence type="ECO:0000313" key="8">
    <source>
        <dbReference type="Proteomes" id="UP000063308"/>
    </source>
</evidence>
<dbReference type="Pfam" id="PF07992">
    <property type="entry name" value="Pyr_redox_2"/>
    <property type="match status" value="1"/>
</dbReference>
<dbReference type="EMBL" id="AP014685">
    <property type="protein sequence ID" value="BAR59192.1"/>
    <property type="molecule type" value="Genomic_DNA"/>
</dbReference>
<dbReference type="SUPFAM" id="SSF51905">
    <property type="entry name" value="FAD/NAD(P)-binding domain"/>
    <property type="match status" value="1"/>
</dbReference>
<dbReference type="PANTHER" id="PTHR42913">
    <property type="entry name" value="APOPTOSIS-INDUCING FACTOR 1"/>
    <property type="match status" value="1"/>
</dbReference>
<organism evidence="7 8">
    <name type="scientific">Bradyrhizobium diazoefficiens</name>
    <dbReference type="NCBI Taxonomy" id="1355477"/>
    <lineage>
        <taxon>Bacteria</taxon>
        <taxon>Pseudomonadati</taxon>
        <taxon>Pseudomonadota</taxon>
        <taxon>Alphaproteobacteria</taxon>
        <taxon>Hyphomicrobiales</taxon>
        <taxon>Nitrobacteraceae</taxon>
        <taxon>Bradyrhizobium</taxon>
    </lineage>
</organism>
<dbReference type="PRINTS" id="PR00469">
    <property type="entry name" value="PNDRDTASEII"/>
</dbReference>
<name>A0A0E4BSM3_9BRAD</name>
<dbReference type="AlphaFoldDB" id="A0A0E4BSM3"/>
<keyword evidence="4" id="KW-0274">FAD</keyword>
<dbReference type="Gene3D" id="3.50.50.100">
    <property type="match status" value="1"/>
</dbReference>
<dbReference type="InterPro" id="IPR051169">
    <property type="entry name" value="NADH-Q_oxidoreductase"/>
</dbReference>
<evidence type="ECO:0000256" key="2">
    <source>
        <dbReference type="ARBA" id="ARBA00005272"/>
    </source>
</evidence>
<keyword evidence="3" id="KW-0285">Flavoprotein</keyword>
<accession>A0A0E4BSM3</accession>
<dbReference type="GO" id="GO:0003955">
    <property type="term" value="F:NAD(P)H dehydrogenase (quinone) activity"/>
    <property type="evidence" value="ECO:0007669"/>
    <property type="project" value="TreeGrafter"/>
</dbReference>
<gene>
    <name evidence="7" type="ORF">NK6_6038</name>
</gene>
<evidence type="ECO:0000259" key="6">
    <source>
        <dbReference type="Pfam" id="PF07992"/>
    </source>
</evidence>
<keyword evidence="5" id="KW-0560">Oxidoreductase</keyword>
<comment type="cofactor">
    <cofactor evidence="1">
        <name>FAD</name>
        <dbReference type="ChEBI" id="CHEBI:57692"/>
    </cofactor>
</comment>
<evidence type="ECO:0000313" key="7">
    <source>
        <dbReference type="EMBL" id="BAR59192.1"/>
    </source>
</evidence>
<sequence length="406" mass="43116">MTRIVVLGAGFAGLWAAIGAARKRDEIGAAGRDIEIRVVDRNPYHNIRVRNYEVDLSEVALPLGQLLDPIGVTHGLGEVEAIDPARREISLVTSDGEETLGYDRLVLALGSEVTRPDIPGLADHAFDVDTYIAALRLEDHLVSLGRSVPSPGRSTVVVVGAGFTGIEVAAEMPDRLARAGITGSRRIILVDPNPTVGATIGAHARPVIETALSALDIETRLGARVASVEAAGVHLSSGEFIPAQTVIWCAGLRASRLAASLPGARDRLGRLLVDPFMRVADLPGVFAAGDVASSVVDGLHPTVMSCQFARPMGRFAGHNVVADLLGLPMLPLRIDWYVTVLDLGSWGALYTEGWDREVRTTGAAAKATKQTINRKRIYPPLYGSKDELFAAAAPTVQTPPPTYGAR</sequence>
<dbReference type="GO" id="GO:0019646">
    <property type="term" value="P:aerobic electron transport chain"/>
    <property type="evidence" value="ECO:0007669"/>
    <property type="project" value="TreeGrafter"/>
</dbReference>
<protein>
    <submittedName>
        <fullName evidence="7">Putative dehydrogenase</fullName>
    </submittedName>
</protein>
<dbReference type="PRINTS" id="PR00368">
    <property type="entry name" value="FADPNR"/>
</dbReference>
<proteinExistence type="inferred from homology"/>
<evidence type="ECO:0000256" key="5">
    <source>
        <dbReference type="ARBA" id="ARBA00023002"/>
    </source>
</evidence>
<dbReference type="InterPro" id="IPR036188">
    <property type="entry name" value="FAD/NAD-bd_sf"/>
</dbReference>
<dbReference type="InterPro" id="IPR023753">
    <property type="entry name" value="FAD/NAD-binding_dom"/>
</dbReference>
<evidence type="ECO:0000256" key="4">
    <source>
        <dbReference type="ARBA" id="ARBA00022827"/>
    </source>
</evidence>